<dbReference type="PANTHER" id="PTHR31084">
    <property type="entry name" value="ALPHA-L-FUCOSIDASE 2"/>
    <property type="match status" value="1"/>
</dbReference>
<keyword evidence="5" id="KW-1185">Reference proteome</keyword>
<dbReference type="SUPFAM" id="SSF48208">
    <property type="entry name" value="Six-hairpin glycosidases"/>
    <property type="match status" value="1"/>
</dbReference>
<organism evidence="4 5">
    <name type="scientific">Lachnospira multipara</name>
    <dbReference type="NCBI Taxonomy" id="28051"/>
    <lineage>
        <taxon>Bacteria</taxon>
        <taxon>Bacillati</taxon>
        <taxon>Bacillota</taxon>
        <taxon>Clostridia</taxon>
        <taxon>Lachnospirales</taxon>
        <taxon>Lachnospiraceae</taxon>
        <taxon>Lachnospira</taxon>
    </lineage>
</organism>
<evidence type="ECO:0000313" key="5">
    <source>
        <dbReference type="Proteomes" id="UP000236726"/>
    </source>
</evidence>
<dbReference type="GO" id="GO:0005975">
    <property type="term" value="P:carbohydrate metabolic process"/>
    <property type="evidence" value="ECO:0007669"/>
    <property type="project" value="InterPro"/>
</dbReference>
<gene>
    <name evidence="4" type="ORF">SAMN05216537_11563</name>
</gene>
<feature type="domain" description="Glycosyl hydrolase family 95 N-terminal" evidence="1">
    <location>
        <begin position="4"/>
        <end position="248"/>
    </location>
</feature>
<evidence type="ECO:0000259" key="1">
    <source>
        <dbReference type="Pfam" id="PF14498"/>
    </source>
</evidence>
<dbReference type="InterPro" id="IPR016518">
    <property type="entry name" value="Alpha-L-fucosidase"/>
</dbReference>
<feature type="domain" description="Alpha fucosidase A-like C-terminal" evidence="2">
    <location>
        <begin position="689"/>
        <end position="759"/>
    </location>
</feature>
<dbReference type="Pfam" id="PF22124">
    <property type="entry name" value="Glyco_hydro_95_cat"/>
    <property type="match status" value="1"/>
</dbReference>
<dbReference type="InterPro" id="IPR008928">
    <property type="entry name" value="6-hairpin_glycosidase_sf"/>
</dbReference>
<feature type="domain" description="Glycosyl hydrolase family 95 catalytic" evidence="3">
    <location>
        <begin position="268"/>
        <end position="687"/>
    </location>
</feature>
<dbReference type="Proteomes" id="UP000236726">
    <property type="component" value="Unassembled WGS sequence"/>
</dbReference>
<evidence type="ECO:0000259" key="2">
    <source>
        <dbReference type="Pfam" id="PF21307"/>
    </source>
</evidence>
<dbReference type="Pfam" id="PF14498">
    <property type="entry name" value="Glyco_hyd_65N_2"/>
    <property type="match status" value="1"/>
</dbReference>
<evidence type="ECO:0000259" key="3">
    <source>
        <dbReference type="Pfam" id="PF22124"/>
    </source>
</evidence>
<dbReference type="EMBL" id="FNUL01000015">
    <property type="protein sequence ID" value="SEF98826.1"/>
    <property type="molecule type" value="Genomic_DNA"/>
</dbReference>
<name>A0A1H5WHP4_9FIRM</name>
<dbReference type="InterPro" id="IPR012341">
    <property type="entry name" value="6hp_glycosidase-like_sf"/>
</dbReference>
<dbReference type="InterPro" id="IPR049053">
    <property type="entry name" value="AFCA-like_C"/>
</dbReference>
<accession>A0A1H5WHP4</accession>
<dbReference type="AlphaFoldDB" id="A0A1H5WHP4"/>
<dbReference type="GO" id="GO:0004560">
    <property type="term" value="F:alpha-L-fucosidase activity"/>
    <property type="evidence" value="ECO:0007669"/>
    <property type="project" value="InterPro"/>
</dbReference>
<proteinExistence type="predicted"/>
<dbReference type="PIRSF" id="PIRSF007663">
    <property type="entry name" value="UCP007663"/>
    <property type="match status" value="1"/>
</dbReference>
<dbReference type="PANTHER" id="PTHR31084:SF0">
    <property type="entry name" value="ALPHA-L-FUCOSIDASE 2"/>
    <property type="match status" value="1"/>
</dbReference>
<protein>
    <submittedName>
        <fullName evidence="4">Alpha-L-fucosidase 2</fullName>
    </submittedName>
</protein>
<dbReference type="InterPro" id="IPR027414">
    <property type="entry name" value="GH95_N_dom"/>
</dbReference>
<dbReference type="Pfam" id="PF21307">
    <property type="entry name" value="Glyco_hydro_95_C"/>
    <property type="match status" value="1"/>
</dbReference>
<reference evidence="4 5" key="1">
    <citation type="submission" date="2016-10" db="EMBL/GenBank/DDBJ databases">
        <authorList>
            <person name="de Groot N.N."/>
        </authorList>
    </citation>
    <scope>NUCLEOTIDE SEQUENCE [LARGE SCALE GENOMIC DNA]</scope>
    <source>
        <strain evidence="4 5">D15d</strain>
    </source>
</reference>
<dbReference type="Gene3D" id="1.50.10.10">
    <property type="match status" value="1"/>
</dbReference>
<dbReference type="InterPro" id="IPR054363">
    <property type="entry name" value="GH95_cat"/>
</dbReference>
<sequence>MKSLFYEEAAKNWNEALPLGNGFLGAMVFGGTGIERLSLNEDSLWYGGFKNRINPDAKESIPKIRKLLEEDKLDEAQILADETFAACPDSQCHYEPLCDLLIQQESTYELQSLHGMRWLNDKDMSKMEIENHNYKRELDLDYGIMKVEYNGHENRKYKREIFISNPSRVLVMDFEGEPSRILMRRDRYLSKLEKIDNNTIALSGQTGDGGVSYVAVCRVVGEGVYARNSLIKAGGKFKLYLAAATSYRYEDPKCKALEWVDEASKMDYEILKKEHMADFNQYMKRCYLELKSNTTSKDELENMPTNLRLKRFVEKKDDLGLINTYFTFGRYLLLSSSREGSLPANLQGIWNKDFLPAWDSKFTININTQMNYWPAESLNLSDLHKPLFEHLFRMLPKGKEVAKEMYNADGFVAHHNTDLWGDCAPQDTYGASTYWQMGAAWLSLHIAEHYFFTKDLVFLRENVVIMEEAAKFLMETMQENKDGYYFVSPSVSPENKYLTKDKKKGTLTNCAAMDAQITYELMKDLCICEKALGKETKKYQDFVEKLRPIVVENGLIKEWIRDYEEIDLGHRHISHLFALYPGSQIKSKAAQTQVKLDKAGQTMQDKSEIFTAARNTLERRLANGGGYTGWSRAWIICMWARLLDGDKAWENIVALFEKSTLTNLLDNHPPFQIDGNFGSIAGISEMLLQSHEGFINILPALPKAWKEGKVYGLRARGAYTVNISWKENTYTAEIIPDFKGTLKLADGKEIEHEAKEKIEIKASINN</sequence>
<dbReference type="RefSeq" id="WP_103953320.1">
    <property type="nucleotide sequence ID" value="NZ_FNUL01000015.1"/>
</dbReference>
<dbReference type="STRING" id="1410661.GCA_000702205_02044"/>
<evidence type="ECO:0000313" key="4">
    <source>
        <dbReference type="EMBL" id="SEF98826.1"/>
    </source>
</evidence>